<reference evidence="10" key="1">
    <citation type="journal article" date="2013" name="Genome Announc.">
        <title>Draft genome sequence of the ascomycete Phaeoacremonium aleophilum strain UCR-PA7, a causal agent of the esca disease complex in grapevines.</title>
        <authorList>
            <person name="Blanco-Ulate B."/>
            <person name="Rolshausen P."/>
            <person name="Cantu D."/>
        </authorList>
    </citation>
    <scope>NUCLEOTIDE SEQUENCE [LARGE SCALE GENOMIC DNA]</scope>
    <source>
        <strain evidence="10">UCR-PA7</strain>
    </source>
</reference>
<dbReference type="HOGENOM" id="CLU_001265_30_12_1"/>
<dbReference type="InterPro" id="IPR003663">
    <property type="entry name" value="Sugar/inositol_transpt"/>
</dbReference>
<dbReference type="OrthoDB" id="6612291at2759"/>
<evidence type="ECO:0000256" key="4">
    <source>
        <dbReference type="ARBA" id="ARBA00022692"/>
    </source>
</evidence>
<evidence type="ECO:0000256" key="3">
    <source>
        <dbReference type="ARBA" id="ARBA00022448"/>
    </source>
</evidence>
<dbReference type="PRINTS" id="PR00171">
    <property type="entry name" value="SUGRTRNSPORT"/>
</dbReference>
<keyword evidence="3" id="KW-0813">Transport</keyword>
<dbReference type="PROSITE" id="PS50850">
    <property type="entry name" value="MFS"/>
    <property type="match status" value="1"/>
</dbReference>
<sequence length="449" mass="47743">MSIFETVKKHKAAVGVSAAVNIGACLFGFDTGVAGGVVALGSFKKDFNLLASKSVYANASSNVVTLLNAGAFFGALAPPLASKFVGRKVLLAIAGVFFLLGGILQTAAQGPSLGMIYGGRVVAGLGVGMISNVAPVFVAECAPKELRGPMMSLFEMFLEASNTLAYLRGAPANSAEIADEMAEIRAQIQEEVAATQGRSIREVFELHNFIRLLWALGVGLFAMWCGHNAILYYGPTVFAQIGYVGQNAALMASGVFTCIKFASTILFILGGVQFFSRKTLMAGGAFFMGTFLFGLGGVLATHPPTAPGNGAGSSSAQGMMALIYLFVVAYSVSWGPLQWVYIGEIFPTRIRDYGMAIGAANIWLWNFVVSKITPTTVLNIGWKTWMIFGTLNICGCIFALLLPETKNLSLEEMDVLFGVVDENTRKHDIEMNLQSKLQTGPPSTAGREI</sequence>
<organism evidence="9 10">
    <name type="scientific">Phaeoacremonium minimum (strain UCR-PA7)</name>
    <name type="common">Esca disease fungus</name>
    <name type="synonym">Togninia minima</name>
    <dbReference type="NCBI Taxonomy" id="1286976"/>
    <lineage>
        <taxon>Eukaryota</taxon>
        <taxon>Fungi</taxon>
        <taxon>Dikarya</taxon>
        <taxon>Ascomycota</taxon>
        <taxon>Pezizomycotina</taxon>
        <taxon>Sordariomycetes</taxon>
        <taxon>Sordariomycetidae</taxon>
        <taxon>Togniniales</taxon>
        <taxon>Togniniaceae</taxon>
        <taxon>Phaeoacremonium</taxon>
    </lineage>
</organism>
<accession>R8BH05</accession>
<feature type="transmembrane region" description="Helical" evidence="7">
    <location>
        <begin position="89"/>
        <end position="108"/>
    </location>
</feature>
<evidence type="ECO:0000313" key="10">
    <source>
        <dbReference type="Proteomes" id="UP000014074"/>
    </source>
</evidence>
<evidence type="ECO:0000256" key="1">
    <source>
        <dbReference type="ARBA" id="ARBA00004141"/>
    </source>
</evidence>
<dbReference type="InterPro" id="IPR005829">
    <property type="entry name" value="Sugar_transporter_CS"/>
</dbReference>
<feature type="domain" description="Major facilitator superfamily (MFS) profile" evidence="8">
    <location>
        <begin position="16"/>
        <end position="407"/>
    </location>
</feature>
<dbReference type="Proteomes" id="UP000014074">
    <property type="component" value="Unassembled WGS sequence"/>
</dbReference>
<keyword evidence="10" id="KW-1185">Reference proteome</keyword>
<keyword evidence="6 7" id="KW-0472">Membrane</keyword>
<feature type="transmembrane region" description="Helical" evidence="7">
    <location>
        <begin position="385"/>
        <end position="403"/>
    </location>
</feature>
<dbReference type="Pfam" id="PF00083">
    <property type="entry name" value="Sugar_tr"/>
    <property type="match status" value="1"/>
</dbReference>
<keyword evidence="9" id="KW-0762">Sugar transport</keyword>
<name>R8BH05_PHAM7</name>
<dbReference type="RefSeq" id="XP_007916710.1">
    <property type="nucleotide sequence ID" value="XM_007918519.1"/>
</dbReference>
<dbReference type="PANTHER" id="PTHR48022:SF23">
    <property type="entry name" value="MAJOR FACILITATOR SUPERFAMILY (MFS) PROFILE DOMAIN-CONTAINING PROTEIN"/>
    <property type="match status" value="1"/>
</dbReference>
<evidence type="ECO:0000256" key="6">
    <source>
        <dbReference type="ARBA" id="ARBA00023136"/>
    </source>
</evidence>
<dbReference type="KEGG" id="tmn:UCRPA7_5976"/>
<dbReference type="InterPro" id="IPR005828">
    <property type="entry name" value="MFS_sugar_transport-like"/>
</dbReference>
<dbReference type="PANTHER" id="PTHR48022">
    <property type="entry name" value="PLASTIDIC GLUCOSE TRANSPORTER 4"/>
    <property type="match status" value="1"/>
</dbReference>
<keyword evidence="4 7" id="KW-0812">Transmembrane</keyword>
<feature type="transmembrane region" description="Helical" evidence="7">
    <location>
        <begin position="120"/>
        <end position="142"/>
    </location>
</feature>
<dbReference type="InterPro" id="IPR050360">
    <property type="entry name" value="MFS_Sugar_Transporters"/>
</dbReference>
<feature type="transmembrane region" description="Helical" evidence="7">
    <location>
        <begin position="250"/>
        <end position="272"/>
    </location>
</feature>
<comment type="similarity">
    <text evidence="2">Belongs to the major facilitator superfamily. Sugar transporter (TC 2.A.1.1) family.</text>
</comment>
<dbReference type="SUPFAM" id="SSF103473">
    <property type="entry name" value="MFS general substrate transporter"/>
    <property type="match status" value="1"/>
</dbReference>
<dbReference type="AlphaFoldDB" id="R8BH05"/>
<dbReference type="InterPro" id="IPR020846">
    <property type="entry name" value="MFS_dom"/>
</dbReference>
<evidence type="ECO:0000256" key="7">
    <source>
        <dbReference type="SAM" id="Phobius"/>
    </source>
</evidence>
<evidence type="ECO:0000259" key="8">
    <source>
        <dbReference type="PROSITE" id="PS50850"/>
    </source>
</evidence>
<dbReference type="EMBL" id="KB933215">
    <property type="protein sequence ID" value="EON98517.1"/>
    <property type="molecule type" value="Genomic_DNA"/>
</dbReference>
<gene>
    <name evidence="9" type="ORF">UCRPA7_5976</name>
</gene>
<feature type="transmembrane region" description="Helical" evidence="7">
    <location>
        <begin position="209"/>
        <end position="230"/>
    </location>
</feature>
<proteinExistence type="inferred from homology"/>
<dbReference type="eggNOG" id="KOG0254">
    <property type="taxonomic scope" value="Eukaryota"/>
</dbReference>
<evidence type="ECO:0000256" key="2">
    <source>
        <dbReference type="ARBA" id="ARBA00010992"/>
    </source>
</evidence>
<comment type="subcellular location">
    <subcellularLocation>
        <location evidence="1">Membrane</location>
        <topology evidence="1">Multi-pass membrane protein</topology>
    </subcellularLocation>
</comment>
<dbReference type="GeneID" id="19326585"/>
<keyword evidence="5 7" id="KW-1133">Transmembrane helix</keyword>
<dbReference type="InterPro" id="IPR036259">
    <property type="entry name" value="MFS_trans_sf"/>
</dbReference>
<dbReference type="PROSITE" id="PS00217">
    <property type="entry name" value="SUGAR_TRANSPORT_2"/>
    <property type="match status" value="1"/>
</dbReference>
<protein>
    <submittedName>
        <fullName evidence="9">Putative sugar transporter protein</fullName>
    </submittedName>
</protein>
<dbReference type="GO" id="GO:0016020">
    <property type="term" value="C:membrane"/>
    <property type="evidence" value="ECO:0007669"/>
    <property type="project" value="UniProtKB-SubCell"/>
</dbReference>
<dbReference type="Gene3D" id="1.20.1250.20">
    <property type="entry name" value="MFS general substrate transporter like domains"/>
    <property type="match status" value="2"/>
</dbReference>
<evidence type="ECO:0000256" key="5">
    <source>
        <dbReference type="ARBA" id="ARBA00022989"/>
    </source>
</evidence>
<evidence type="ECO:0000313" key="9">
    <source>
        <dbReference type="EMBL" id="EON98517.1"/>
    </source>
</evidence>
<dbReference type="GO" id="GO:0005351">
    <property type="term" value="F:carbohydrate:proton symporter activity"/>
    <property type="evidence" value="ECO:0007669"/>
    <property type="project" value="TreeGrafter"/>
</dbReference>
<feature type="transmembrane region" description="Helical" evidence="7">
    <location>
        <begin position="279"/>
        <end position="301"/>
    </location>
</feature>
<feature type="transmembrane region" description="Helical" evidence="7">
    <location>
        <begin position="353"/>
        <end position="373"/>
    </location>
</feature>
<feature type="transmembrane region" description="Helical" evidence="7">
    <location>
        <begin position="55"/>
        <end position="77"/>
    </location>
</feature>
<feature type="transmembrane region" description="Helical" evidence="7">
    <location>
        <begin position="321"/>
        <end position="341"/>
    </location>
</feature>
<feature type="transmembrane region" description="Helical" evidence="7">
    <location>
        <begin position="12"/>
        <end position="43"/>
    </location>
</feature>